<name>A0AAD5TWE7_9FUNG</name>
<reference evidence="1" key="1">
    <citation type="submission" date="2020-05" db="EMBL/GenBank/DDBJ databases">
        <title>Phylogenomic resolution of chytrid fungi.</title>
        <authorList>
            <person name="Stajich J.E."/>
            <person name="Amses K."/>
            <person name="Simmons R."/>
            <person name="Seto K."/>
            <person name="Myers J."/>
            <person name="Bonds A."/>
            <person name="Quandt C.A."/>
            <person name="Barry K."/>
            <person name="Liu P."/>
            <person name="Grigoriev I."/>
            <person name="Longcore J.E."/>
            <person name="James T.Y."/>
        </authorList>
    </citation>
    <scope>NUCLEOTIDE SEQUENCE</scope>
    <source>
        <strain evidence="1">JEL0476</strain>
    </source>
</reference>
<gene>
    <name evidence="1" type="ORF">HK099_007460</name>
</gene>
<dbReference type="PANTHER" id="PTHR28272:SF1">
    <property type="entry name" value="RIBONUCLEASES P_MRP PROTEIN SUBUNIT POP3"/>
    <property type="match status" value="1"/>
</dbReference>
<sequence length="378" mass="43630">MSSKINSNNVTKSVKETSKIRQEKKKVFKSVLDNPFTIKWEMLEKVEEENILKSLSLVCQKIKERKNIYDEKRKIVRKRYVLIRSIKTKEKEIDVLKTTSTSPDEKQKEMLILKQKELSVLRNDFQEIESCIEKSKICAVVEDSAIIKSNGSTSLKRKADLIDSYSALEVKSNELTKGGVLCVDEPLKNQQKYKIFTPLDDNVKELKEEFTVGINLITRTLEDFLSKNDSKSYKLPPFQAIFICKEDCTEMQLYHHLPTLSYLSSIKYGGEEKLKKESQVFLIPLSMGCEKFIANLFGIKRVVAFAIKQNSPNFEKVIEIIKNSSTIKSINLDYLKSFESKKLNIVDDVKKKEKKILLKKTRVATLSIDYSPKNKNKK</sequence>
<comment type="caution">
    <text evidence="1">The sequence shown here is derived from an EMBL/GenBank/DDBJ whole genome shotgun (WGS) entry which is preliminary data.</text>
</comment>
<dbReference type="PANTHER" id="PTHR28272">
    <property type="entry name" value="RIBONUCLEASES P/MRP PROTEIN SUBUNIT POP3"/>
    <property type="match status" value="1"/>
</dbReference>
<dbReference type="InterPro" id="IPR013241">
    <property type="entry name" value="RNase_P_Pop3"/>
</dbReference>
<proteinExistence type="predicted"/>
<dbReference type="GO" id="GO:0006364">
    <property type="term" value="P:rRNA processing"/>
    <property type="evidence" value="ECO:0007669"/>
    <property type="project" value="InterPro"/>
</dbReference>
<dbReference type="EMBL" id="JADGJW010000723">
    <property type="protein sequence ID" value="KAJ3213314.1"/>
    <property type="molecule type" value="Genomic_DNA"/>
</dbReference>
<evidence type="ECO:0000313" key="2">
    <source>
        <dbReference type="Proteomes" id="UP001211065"/>
    </source>
</evidence>
<evidence type="ECO:0000313" key="1">
    <source>
        <dbReference type="EMBL" id="KAJ3213314.1"/>
    </source>
</evidence>
<dbReference type="Proteomes" id="UP001211065">
    <property type="component" value="Unassembled WGS sequence"/>
</dbReference>
<organism evidence="1 2">
    <name type="scientific">Clydaea vesicula</name>
    <dbReference type="NCBI Taxonomy" id="447962"/>
    <lineage>
        <taxon>Eukaryota</taxon>
        <taxon>Fungi</taxon>
        <taxon>Fungi incertae sedis</taxon>
        <taxon>Chytridiomycota</taxon>
        <taxon>Chytridiomycota incertae sedis</taxon>
        <taxon>Chytridiomycetes</taxon>
        <taxon>Lobulomycetales</taxon>
        <taxon>Lobulomycetaceae</taxon>
        <taxon>Clydaea</taxon>
    </lineage>
</organism>
<keyword evidence="2" id="KW-1185">Reference proteome</keyword>
<dbReference type="GO" id="GO:0008033">
    <property type="term" value="P:tRNA processing"/>
    <property type="evidence" value="ECO:0007669"/>
    <property type="project" value="InterPro"/>
</dbReference>
<protein>
    <submittedName>
        <fullName evidence="1">Uncharacterized protein</fullName>
    </submittedName>
</protein>
<dbReference type="AlphaFoldDB" id="A0AAD5TWE7"/>
<accession>A0AAD5TWE7</accession>